<dbReference type="Gene3D" id="3.40.50.300">
    <property type="entry name" value="P-loop containing nucleotide triphosphate hydrolases"/>
    <property type="match status" value="2"/>
</dbReference>
<dbReference type="Pfam" id="PF13087">
    <property type="entry name" value="AAA_12"/>
    <property type="match status" value="1"/>
</dbReference>
<geneLocation type="plasmid" evidence="10">
    <name>pat</name>
</geneLocation>
<dbReference type="Pfam" id="PF13086">
    <property type="entry name" value="AAA_11"/>
    <property type="match status" value="1"/>
</dbReference>
<evidence type="ECO:0000256" key="1">
    <source>
        <dbReference type="ARBA" id="ARBA00007913"/>
    </source>
</evidence>
<dbReference type="InterPro" id="IPR050534">
    <property type="entry name" value="Coronavir_polyprotein_1ab"/>
</dbReference>
<evidence type="ECO:0000259" key="7">
    <source>
        <dbReference type="Pfam" id="PF13086"/>
    </source>
</evidence>
<name>A0AAP9EA22_AGRTU</name>
<protein>
    <submittedName>
        <fullName evidence="9">AAA family ATPase</fullName>
    </submittedName>
</protein>
<feature type="region of interest" description="Disordered" evidence="6">
    <location>
        <begin position="819"/>
        <end position="842"/>
    </location>
</feature>
<evidence type="ECO:0000256" key="4">
    <source>
        <dbReference type="ARBA" id="ARBA00022806"/>
    </source>
</evidence>
<reference evidence="9 10" key="1">
    <citation type="journal article" date="2017" name="Genome Announc.">
        <title>Draft Genome Sequence of Agrobacterium tumefaciens Biovar 1 Strain 186, Isolated from Walnut.</title>
        <authorList>
            <person name="Poret-Peterson A.T."/>
            <person name="Bhatnagar S."/>
            <person name="McClean A.E."/>
            <person name="Kluepfel D.A."/>
        </authorList>
    </citation>
    <scope>NUCLEOTIDE SEQUENCE [LARGE SCALE GENOMIC DNA]</scope>
    <source>
        <strain evidence="9 10">186</strain>
    </source>
</reference>
<dbReference type="InterPro" id="IPR047187">
    <property type="entry name" value="SF1_C_Upf1"/>
</dbReference>
<feature type="compositionally biased region" description="Polar residues" evidence="6">
    <location>
        <begin position="833"/>
        <end position="842"/>
    </location>
</feature>
<evidence type="ECO:0000256" key="5">
    <source>
        <dbReference type="ARBA" id="ARBA00022840"/>
    </source>
</evidence>
<dbReference type="InterPro" id="IPR041679">
    <property type="entry name" value="DNA2/NAM7-like_C"/>
</dbReference>
<proteinExistence type="inferred from homology"/>
<dbReference type="InterPro" id="IPR041677">
    <property type="entry name" value="DNA2/NAM7_AAA_11"/>
</dbReference>
<feature type="domain" description="DNA2/NAM7 helicase helicase" evidence="7">
    <location>
        <begin position="617"/>
        <end position="753"/>
    </location>
</feature>
<accession>A0AAP9EA22</accession>
<dbReference type="CDD" id="cd18808">
    <property type="entry name" value="SF1_C_Upf1"/>
    <property type="match status" value="1"/>
</dbReference>
<evidence type="ECO:0000256" key="3">
    <source>
        <dbReference type="ARBA" id="ARBA00022801"/>
    </source>
</evidence>
<keyword evidence="4" id="KW-0347">Helicase</keyword>
<gene>
    <name evidence="9" type="ORF">CG010_025175</name>
</gene>
<keyword evidence="2" id="KW-0547">Nucleotide-binding</keyword>
<dbReference type="PANTHER" id="PTHR43788:SF8">
    <property type="entry name" value="DNA-BINDING PROTEIN SMUBP-2"/>
    <property type="match status" value="1"/>
</dbReference>
<dbReference type="GO" id="GO:0043139">
    <property type="term" value="F:5'-3' DNA helicase activity"/>
    <property type="evidence" value="ECO:0007669"/>
    <property type="project" value="TreeGrafter"/>
</dbReference>
<dbReference type="EMBL" id="CP042276">
    <property type="protein sequence ID" value="QDY97777.1"/>
    <property type="molecule type" value="Genomic_DNA"/>
</dbReference>
<evidence type="ECO:0000256" key="6">
    <source>
        <dbReference type="SAM" id="MobiDB-lite"/>
    </source>
</evidence>
<evidence type="ECO:0000313" key="10">
    <source>
        <dbReference type="Proteomes" id="UP000222296"/>
    </source>
</evidence>
<evidence type="ECO:0000259" key="8">
    <source>
        <dbReference type="Pfam" id="PF13087"/>
    </source>
</evidence>
<organism evidence="9 10">
    <name type="scientific">Agrobacterium tumefaciens</name>
    <dbReference type="NCBI Taxonomy" id="358"/>
    <lineage>
        <taxon>Bacteria</taxon>
        <taxon>Pseudomonadati</taxon>
        <taxon>Pseudomonadota</taxon>
        <taxon>Alphaproteobacteria</taxon>
        <taxon>Hyphomicrobiales</taxon>
        <taxon>Rhizobiaceae</taxon>
        <taxon>Rhizobium/Agrobacterium group</taxon>
        <taxon>Agrobacterium</taxon>
        <taxon>Agrobacterium tumefaciens complex</taxon>
    </lineage>
</organism>
<keyword evidence="5" id="KW-0067">ATP-binding</keyword>
<keyword evidence="3" id="KW-0378">Hydrolase</keyword>
<dbReference type="GO" id="GO:0005524">
    <property type="term" value="F:ATP binding"/>
    <property type="evidence" value="ECO:0007669"/>
    <property type="project" value="UniProtKB-KW"/>
</dbReference>
<dbReference type="PANTHER" id="PTHR43788">
    <property type="entry name" value="DNA2/NAM7 HELICASE FAMILY MEMBER"/>
    <property type="match status" value="1"/>
</dbReference>
<feature type="compositionally biased region" description="Basic and acidic residues" evidence="6">
    <location>
        <begin position="819"/>
        <end position="828"/>
    </location>
</feature>
<comment type="similarity">
    <text evidence="1">Belongs to the DNA2/NAM7 helicase family.</text>
</comment>
<feature type="domain" description="DNA2/NAM7 helicase-like C-terminal" evidence="8">
    <location>
        <begin position="835"/>
        <end position="1037"/>
    </location>
</feature>
<evidence type="ECO:0000256" key="2">
    <source>
        <dbReference type="ARBA" id="ARBA00022741"/>
    </source>
</evidence>
<dbReference type="AlphaFoldDB" id="A0AAP9EA22"/>
<dbReference type="SUPFAM" id="SSF52540">
    <property type="entry name" value="P-loop containing nucleoside triphosphate hydrolases"/>
    <property type="match status" value="1"/>
</dbReference>
<evidence type="ECO:0000313" key="9">
    <source>
        <dbReference type="EMBL" id="QDY97777.1"/>
    </source>
</evidence>
<dbReference type="GO" id="GO:0016787">
    <property type="term" value="F:hydrolase activity"/>
    <property type="evidence" value="ECO:0007669"/>
    <property type="project" value="UniProtKB-KW"/>
</dbReference>
<dbReference type="InterPro" id="IPR027417">
    <property type="entry name" value="P-loop_NTPase"/>
</dbReference>
<keyword evidence="9" id="KW-0614">Plasmid</keyword>
<sequence length="1095" mass="122248">MRLFPKTRTPFDEDLKGIVARAQRRIRRVLTSKVARDVLVEVLEVAEDKDEIAIVMLDPGSPIAGSSHRKKARKSRFMTNTGRYVFWRNIRRVAEGLRLIHDAGIVHGSVSEQTIFGASDETEGYRLGGFEACIHISDGVLGANEHLFDPSASISFRQDWKDLARTARSILGADSDEGPALSAIERRMLERLAEPPQFQLFDGNVVIRELDEVISDVGRAGSSAEGELVLYPGHGVAQRDLPFLTSGVIQATETDEIFKFVENDLLNPSVRAKSTGQDKVRLITDVAVYDLKLQTDFTATIEAAHKRQPNDWLDGAIEIAHRLQLSRHRGGAEERVRRLGHGAKRWKDLFGHPEDDRKPDDVSTWYALILLEAFTLLREQFRIYPVQISPMVDPDEKDVVTVILVEDPEREERRKRIGLKKTVTALQSEMRYDDGKPNWTLSPVDDLVFSRERSPELSFEECKLVEGQLTLTFTTNHLPTLGDNLFLRPKRDTGTERAIRRRLLNIVAARQNVELLRSLDDPAQVALDDVLREIAAPGEPIEDMDPTKIAAWDSIVAGRSINVVVGPPGVGKTFLISNLVKSILQRTPDAKILVSAQNHETLVHMEDELRKCLAERASIIVRVEKSQNSVEDSTLRQSSVALLKSAAQSVGSRPAITRNQSRQIEQTLKPIDTAEAAQADRILRDTDNLMLRSADVTLATTSSNTIEEMIADGEQFDWVFIEEAARANGAELIGALLLGNRRVMIGDHKQLSPFDSAERQRFYDPSTAAELLVDAQEKLSAISDLPPEVDEAFSSLKSNSFLLSDVLAAATRLEEPFRTIAEREDERQAATGRESSISTTLQEQSRMHPAICDLVSNTFYQKKLVSSDRVKEREQKVDVVNGLPASPIVLLDLPSLSVARRRSFEEKVKRSYKNEVEAAALITAMKDLKPVIGKDGRRPTLVVLSPYLAQVNHLERKLRQFINVRSDTLFGFSSPRGNGKFVYTSDSFQGGEADVVLASLVRNNVFVGTRALGFIKSPQRMNVLLSRAKQKLILATSRKFIKNAVDGIDPDNTNEEFRFLTLMLNEISQLETQDFPHLGPGVSVVVADENGRLKK</sequence>
<dbReference type="Proteomes" id="UP000222296">
    <property type="component" value="Plasmid pAt"/>
</dbReference>